<dbReference type="InterPro" id="IPR036167">
    <property type="entry name" value="tRNA_intron_Endo_cat-like_sf"/>
</dbReference>
<dbReference type="AlphaFoldDB" id="A0A0U3DWF1"/>
<keyword evidence="2" id="KW-0255">Endonuclease</keyword>
<dbReference type="SUPFAM" id="SSF53032">
    <property type="entry name" value="tRNA-intron endonuclease catalytic domain-like"/>
    <property type="match status" value="1"/>
</dbReference>
<dbReference type="Gene3D" id="3.40.1350.10">
    <property type="match status" value="1"/>
</dbReference>
<evidence type="ECO:0000313" key="3">
    <source>
        <dbReference type="Proteomes" id="UP000060778"/>
    </source>
</evidence>
<keyword evidence="3" id="KW-1185">Reference proteome</keyword>
<feature type="domain" description="tRNA intron endonuclease catalytic" evidence="1">
    <location>
        <begin position="102"/>
        <end position="182"/>
    </location>
</feature>
<proteinExistence type="predicted"/>
<reference evidence="2 3" key="1">
    <citation type="submission" date="2013-11" db="EMBL/GenBank/DDBJ databases">
        <title>Comparative genomics of Ignicoccus.</title>
        <authorList>
            <person name="Podar M."/>
        </authorList>
    </citation>
    <scope>NUCLEOTIDE SEQUENCE [LARGE SCALE GENOMIC DNA]</scope>
    <source>
        <strain evidence="2 3">DSM 13165</strain>
    </source>
</reference>
<sequence>MGMSLRVSLIFAFAKGVPGTTLIHIELLEDGSGLTKSDLKGTVFPKRKTDEGYVLHPIEIAYLLFTGKGIAFYKEKELSFIDYIGWVLRKLEGCNCPLERTFWSMFTVYYDLRKRNRKVLVEVRRDGTLIEVRRDKWWTEYLVLEEGIVITVNDLLEWVEEVRANDLRGVVAVVDRNGSVTYYEASKVYLKGPDRPSVIDLLSSIS</sequence>
<accession>A0A0U3DWF1</accession>
<dbReference type="InterPro" id="IPR006677">
    <property type="entry name" value="tRNA_intron_Endonuc_cat-like"/>
</dbReference>
<dbReference type="GO" id="GO:0003676">
    <property type="term" value="F:nucleic acid binding"/>
    <property type="evidence" value="ECO:0007669"/>
    <property type="project" value="InterPro"/>
</dbReference>
<dbReference type="GO" id="GO:0000213">
    <property type="term" value="F:tRNA-intron lyase activity"/>
    <property type="evidence" value="ECO:0007669"/>
    <property type="project" value="InterPro"/>
</dbReference>
<keyword evidence="2" id="KW-0378">Hydrolase</keyword>
<dbReference type="GO" id="GO:0006388">
    <property type="term" value="P:tRNA splicing, via endonucleolytic cleavage and ligation"/>
    <property type="evidence" value="ECO:0007669"/>
    <property type="project" value="InterPro"/>
</dbReference>
<dbReference type="Proteomes" id="UP000060778">
    <property type="component" value="Chromosome"/>
</dbReference>
<dbReference type="STRING" id="940295.EYM_05030"/>
<dbReference type="InterPro" id="IPR011856">
    <property type="entry name" value="tRNA_endonuc-like_dom_sf"/>
</dbReference>
<keyword evidence="2" id="KW-0540">Nuclease</keyword>
<dbReference type="KEGG" id="iis:EYM_05030"/>
<protein>
    <submittedName>
        <fullName evidence="2">Endonuclease</fullName>
    </submittedName>
</protein>
<name>A0A0U3DWF1_9CREN</name>
<evidence type="ECO:0000313" key="2">
    <source>
        <dbReference type="EMBL" id="ALU11818.1"/>
    </source>
</evidence>
<evidence type="ECO:0000259" key="1">
    <source>
        <dbReference type="Pfam" id="PF01974"/>
    </source>
</evidence>
<dbReference type="EMBL" id="CP006867">
    <property type="protein sequence ID" value="ALU11818.1"/>
    <property type="molecule type" value="Genomic_DNA"/>
</dbReference>
<organism evidence="2 3">
    <name type="scientific">Ignicoccus islandicus DSM 13165</name>
    <dbReference type="NCBI Taxonomy" id="940295"/>
    <lineage>
        <taxon>Archaea</taxon>
        <taxon>Thermoproteota</taxon>
        <taxon>Thermoprotei</taxon>
        <taxon>Desulfurococcales</taxon>
        <taxon>Desulfurococcaceae</taxon>
        <taxon>Ignicoccus</taxon>
    </lineage>
</organism>
<gene>
    <name evidence="2" type="ORF">EYM_05030</name>
</gene>
<dbReference type="Pfam" id="PF01974">
    <property type="entry name" value="tRNA_int_endo"/>
    <property type="match status" value="1"/>
</dbReference>